<name>A0A6J7QM06_9ZZZZ</name>
<protein>
    <submittedName>
        <fullName evidence="1">Unannotated protein</fullName>
    </submittedName>
</protein>
<sequence length="418" mass="45679">MDAHAPIADLVAEPFDDDGAVVGYHARGVGLFVEIAQHVGRGTLVERMVALQPLKRGCRLLGAHRANELAECSTELDGTAWPVALPERHLARHARRGCGDDAFEGDVLDAPRARAEQERLAGAALIDHLFVELADAGAVGGEHTKEATVGDGAAARDRKTLGAGAAANNVGDAVPHDARTQLGELLGRVPPRQQVEGGAEHIIGELGEVRGTAHDGGESRNRPVVERAHSHDLLRQHIERVARVMRILDEAALHAIDHHCGLEQVVAVLREERALARLADLVTGASDALQTTRDRTRRFDLDDEIDQAHVDAELERTGGHDRLDLTRLELVLDDQATFARQRAVVRLDDLRQRPGFDTRPLGRELVELRREPFGQAARVDEHDGGAVRLDEIEHHRVDRRPDAAQFRRPGRALGHELA</sequence>
<organism evidence="1">
    <name type="scientific">freshwater metagenome</name>
    <dbReference type="NCBI Taxonomy" id="449393"/>
    <lineage>
        <taxon>unclassified sequences</taxon>
        <taxon>metagenomes</taxon>
        <taxon>ecological metagenomes</taxon>
    </lineage>
</organism>
<reference evidence="1" key="1">
    <citation type="submission" date="2020-05" db="EMBL/GenBank/DDBJ databases">
        <authorList>
            <person name="Chiriac C."/>
            <person name="Salcher M."/>
            <person name="Ghai R."/>
            <person name="Kavagutti S V."/>
        </authorList>
    </citation>
    <scope>NUCLEOTIDE SEQUENCE</scope>
</reference>
<dbReference type="AlphaFoldDB" id="A0A6J7QM06"/>
<accession>A0A6J7QM06</accession>
<dbReference type="AntiFam" id="ANF00172">
    <property type="entry name" value="Shadow ORF (opposite lhr)"/>
</dbReference>
<gene>
    <name evidence="1" type="ORF">UFOPK3967_02633</name>
</gene>
<evidence type="ECO:0000313" key="1">
    <source>
        <dbReference type="EMBL" id="CAB5018790.1"/>
    </source>
</evidence>
<proteinExistence type="predicted"/>
<dbReference type="EMBL" id="CAFBOS010000215">
    <property type="protein sequence ID" value="CAB5018790.1"/>
    <property type="molecule type" value="Genomic_DNA"/>
</dbReference>